<dbReference type="RefSeq" id="WP_008871758.1">
    <property type="nucleotide sequence ID" value="NZ_ACJN02000004.1"/>
</dbReference>
<gene>
    <name evidence="3" type="ORF">Dthio_PD0379</name>
</gene>
<dbReference type="InterPro" id="IPR052172">
    <property type="entry name" value="UxaA_altronate/galactarate_dh"/>
</dbReference>
<evidence type="ECO:0000259" key="2">
    <source>
        <dbReference type="SMART" id="SM00858"/>
    </source>
</evidence>
<evidence type="ECO:0000313" key="4">
    <source>
        <dbReference type="Proteomes" id="UP000005496"/>
    </source>
</evidence>
<organism evidence="3 4">
    <name type="scientific">Desulfonatronospira thiodismutans ASO3-1</name>
    <dbReference type="NCBI Taxonomy" id="555779"/>
    <lineage>
        <taxon>Bacteria</taxon>
        <taxon>Pseudomonadati</taxon>
        <taxon>Thermodesulfobacteriota</taxon>
        <taxon>Desulfovibrionia</taxon>
        <taxon>Desulfovibrionales</taxon>
        <taxon>Desulfonatronovibrionaceae</taxon>
        <taxon>Desulfonatronospira</taxon>
    </lineage>
</organism>
<dbReference type="GO" id="GO:0016829">
    <property type="term" value="F:lyase activity"/>
    <property type="evidence" value="ECO:0007669"/>
    <property type="project" value="UniProtKB-KW"/>
</dbReference>
<sequence>MKSSAVLINKDDNVATATKDLDVGEKVLVQDDDSTFEIQVKEPVTFGHKFALSDISQGGQIIKYGEVIGVATRDISRFGHVHVHNVDSIRGTFTDRKEG</sequence>
<dbReference type="OrthoDB" id="9804574at2"/>
<protein>
    <submittedName>
        <fullName evidence="3">SAF domain protein</fullName>
    </submittedName>
</protein>
<dbReference type="InterPro" id="IPR013974">
    <property type="entry name" value="SAF"/>
</dbReference>
<keyword evidence="4" id="KW-1185">Reference proteome</keyword>
<dbReference type="PANTHER" id="PTHR30536:SF5">
    <property type="entry name" value="ALTRONATE DEHYDRATASE"/>
    <property type="match status" value="1"/>
</dbReference>
<dbReference type="PANTHER" id="PTHR30536">
    <property type="entry name" value="ALTRONATE/GALACTARATE DEHYDRATASE"/>
    <property type="match status" value="1"/>
</dbReference>
<name>D6SUT5_9BACT</name>
<dbReference type="GO" id="GO:0019698">
    <property type="term" value="P:D-galacturonate catabolic process"/>
    <property type="evidence" value="ECO:0007669"/>
    <property type="project" value="TreeGrafter"/>
</dbReference>
<dbReference type="Proteomes" id="UP000005496">
    <property type="component" value="Unassembled WGS sequence"/>
</dbReference>
<dbReference type="Gene3D" id="2.30.130.110">
    <property type="match status" value="1"/>
</dbReference>
<dbReference type="EMBL" id="ACJN02000004">
    <property type="protein sequence ID" value="EFI33065.1"/>
    <property type="molecule type" value="Genomic_DNA"/>
</dbReference>
<keyword evidence="1" id="KW-0456">Lyase</keyword>
<evidence type="ECO:0000313" key="3">
    <source>
        <dbReference type="EMBL" id="EFI33065.1"/>
    </source>
</evidence>
<dbReference type="CDD" id="cd11613">
    <property type="entry name" value="SAF_AH_GD"/>
    <property type="match status" value="1"/>
</dbReference>
<feature type="domain" description="SAF" evidence="2">
    <location>
        <begin position="12"/>
        <end position="87"/>
    </location>
</feature>
<proteinExistence type="predicted"/>
<dbReference type="Pfam" id="PF08666">
    <property type="entry name" value="SAF"/>
    <property type="match status" value="1"/>
</dbReference>
<accession>D6SUT5</accession>
<dbReference type="AlphaFoldDB" id="D6SUT5"/>
<dbReference type="InterPro" id="IPR044144">
    <property type="entry name" value="SAF_UxaA/GarD"/>
</dbReference>
<reference evidence="3" key="1">
    <citation type="submission" date="2010-05" db="EMBL/GenBank/DDBJ databases">
        <title>The draft genome of Desulfonatronospira thiodismutans ASO3-1.</title>
        <authorList>
            <consortium name="US DOE Joint Genome Institute (JGI-PGF)"/>
            <person name="Lucas S."/>
            <person name="Copeland A."/>
            <person name="Lapidus A."/>
            <person name="Cheng J.-F."/>
            <person name="Bruce D."/>
            <person name="Goodwin L."/>
            <person name="Pitluck S."/>
            <person name="Chertkov O."/>
            <person name="Brettin T."/>
            <person name="Detter J.C."/>
            <person name="Han C."/>
            <person name="Land M.L."/>
            <person name="Hauser L."/>
            <person name="Kyrpides N."/>
            <person name="Mikhailova N."/>
            <person name="Muyzer G."/>
            <person name="Woyke T."/>
        </authorList>
    </citation>
    <scope>NUCLEOTIDE SEQUENCE [LARGE SCALE GENOMIC DNA]</scope>
    <source>
        <strain evidence="3">ASO3-1</strain>
    </source>
</reference>
<dbReference type="SMART" id="SM00858">
    <property type="entry name" value="SAF"/>
    <property type="match status" value="1"/>
</dbReference>
<dbReference type="eggNOG" id="COG2721">
    <property type="taxonomic scope" value="Bacteria"/>
</dbReference>
<comment type="caution">
    <text evidence="3">The sequence shown here is derived from an EMBL/GenBank/DDBJ whole genome shotgun (WGS) entry which is preliminary data.</text>
</comment>
<evidence type="ECO:0000256" key="1">
    <source>
        <dbReference type="ARBA" id="ARBA00023239"/>
    </source>
</evidence>